<dbReference type="InterPro" id="IPR000740">
    <property type="entry name" value="GrpE"/>
</dbReference>
<protein>
    <recommendedName>
        <fullName evidence="3">Protein GrpE</fullName>
    </recommendedName>
    <alternativeName>
        <fullName evidence="3">HSP-70 cofactor</fullName>
    </alternativeName>
</protein>
<accession>A0A2M6W618</accession>
<dbReference type="Gene3D" id="2.30.22.10">
    <property type="entry name" value="Head domain of nucleotide exchange factor GrpE"/>
    <property type="match status" value="1"/>
</dbReference>
<dbReference type="InterPro" id="IPR009012">
    <property type="entry name" value="GrpE_head"/>
</dbReference>
<feature type="compositionally biased region" description="Polar residues" evidence="5">
    <location>
        <begin position="1"/>
        <end position="12"/>
    </location>
</feature>
<dbReference type="EMBL" id="PFBV01000004">
    <property type="protein sequence ID" value="PIT88247.1"/>
    <property type="molecule type" value="Genomic_DNA"/>
</dbReference>
<dbReference type="PRINTS" id="PR00773">
    <property type="entry name" value="GRPEPROTEIN"/>
</dbReference>
<sequence>MTDENIQPTDDSVTPPVIPTGAEESLPQLSELDTAKQERDEYKNNWLRALADYQNLQKETVARRVEWAQMSERQILEEFIPIYEHLKLAISNKQNKQSAGEDSWTDGIKNVIKQFQSVLKEHGVEEIKTVGEKFNPNLHEAAGHETVEGAGEDEIVKEISGGYKMGDKVIKAAKVIVAK</sequence>
<evidence type="ECO:0000256" key="4">
    <source>
        <dbReference type="RuleBase" id="RU004478"/>
    </source>
</evidence>
<comment type="function">
    <text evidence="3">Participates actively in the response to hyperosmotic and heat shock by preventing the aggregation of stress-denatured proteins, in association with DnaK and GrpE. It is the nucleotide exchange factor for DnaK and may function as a thermosensor. Unfolded proteins bind initially to DnaJ; upon interaction with the DnaJ-bound protein, DnaK hydrolyzes its bound ATP, resulting in the formation of a stable complex. GrpE releases ADP from DnaK; ATP binding to DnaK triggers the release of the substrate protein, thus completing the reaction cycle. Several rounds of ATP-dependent interactions between DnaJ, DnaK and GrpE are required for fully efficient folding.</text>
</comment>
<dbReference type="GO" id="GO:0051082">
    <property type="term" value="F:unfolded protein binding"/>
    <property type="evidence" value="ECO:0007669"/>
    <property type="project" value="TreeGrafter"/>
</dbReference>
<dbReference type="GO" id="GO:0006457">
    <property type="term" value="P:protein folding"/>
    <property type="evidence" value="ECO:0007669"/>
    <property type="project" value="InterPro"/>
</dbReference>
<dbReference type="GO" id="GO:0051087">
    <property type="term" value="F:protein-folding chaperone binding"/>
    <property type="evidence" value="ECO:0007669"/>
    <property type="project" value="InterPro"/>
</dbReference>
<gene>
    <name evidence="3 6" type="primary">grpE</name>
    <name evidence="6" type="ORF">COU29_03200</name>
</gene>
<name>A0A2M6W618_9BACT</name>
<feature type="region of interest" description="Disordered" evidence="5">
    <location>
        <begin position="1"/>
        <end position="30"/>
    </location>
</feature>
<evidence type="ECO:0000256" key="2">
    <source>
        <dbReference type="ARBA" id="ARBA00023186"/>
    </source>
</evidence>
<evidence type="ECO:0000313" key="7">
    <source>
        <dbReference type="Proteomes" id="UP000231426"/>
    </source>
</evidence>
<evidence type="ECO:0000256" key="1">
    <source>
        <dbReference type="ARBA" id="ARBA00009054"/>
    </source>
</evidence>
<evidence type="ECO:0000256" key="5">
    <source>
        <dbReference type="SAM" id="MobiDB-lite"/>
    </source>
</evidence>
<dbReference type="CDD" id="cd00446">
    <property type="entry name" value="GrpE"/>
    <property type="match status" value="1"/>
</dbReference>
<dbReference type="Proteomes" id="UP000231426">
    <property type="component" value="Unassembled WGS sequence"/>
</dbReference>
<evidence type="ECO:0000256" key="3">
    <source>
        <dbReference type="HAMAP-Rule" id="MF_01151"/>
    </source>
</evidence>
<dbReference type="SUPFAM" id="SSF51064">
    <property type="entry name" value="Head domain of nucleotide exchange factor GrpE"/>
    <property type="match status" value="1"/>
</dbReference>
<dbReference type="SUPFAM" id="SSF58014">
    <property type="entry name" value="Coiled-coil domain of nucleotide exchange factor GrpE"/>
    <property type="match status" value="1"/>
</dbReference>
<evidence type="ECO:0000313" key="6">
    <source>
        <dbReference type="EMBL" id="PIT88247.1"/>
    </source>
</evidence>
<keyword evidence="3" id="KW-0346">Stress response</keyword>
<dbReference type="InterPro" id="IPR013805">
    <property type="entry name" value="GrpE_CC"/>
</dbReference>
<comment type="subunit">
    <text evidence="3">Homodimer.</text>
</comment>
<dbReference type="GO" id="GO:0042803">
    <property type="term" value="F:protein homodimerization activity"/>
    <property type="evidence" value="ECO:0007669"/>
    <property type="project" value="InterPro"/>
</dbReference>
<dbReference type="GO" id="GO:0005737">
    <property type="term" value="C:cytoplasm"/>
    <property type="evidence" value="ECO:0007669"/>
    <property type="project" value="UniProtKB-SubCell"/>
</dbReference>
<comment type="caution">
    <text evidence="6">The sequence shown here is derived from an EMBL/GenBank/DDBJ whole genome shotgun (WGS) entry which is preliminary data.</text>
</comment>
<dbReference type="HAMAP" id="MF_01151">
    <property type="entry name" value="GrpE"/>
    <property type="match status" value="1"/>
</dbReference>
<dbReference type="PANTHER" id="PTHR21237:SF23">
    <property type="entry name" value="GRPE PROTEIN HOMOLOG, MITOCHONDRIAL"/>
    <property type="match status" value="1"/>
</dbReference>
<comment type="similarity">
    <text evidence="1 3 4">Belongs to the GrpE family.</text>
</comment>
<dbReference type="GO" id="GO:0000774">
    <property type="term" value="F:adenyl-nucleotide exchange factor activity"/>
    <property type="evidence" value="ECO:0007669"/>
    <property type="project" value="InterPro"/>
</dbReference>
<dbReference type="AlphaFoldDB" id="A0A2M6W618"/>
<reference evidence="7" key="1">
    <citation type="submission" date="2017-09" db="EMBL/GenBank/DDBJ databases">
        <title>Depth-based differentiation of microbial function through sediment-hosted aquifers and enrichment of novel symbionts in the deep terrestrial subsurface.</title>
        <authorList>
            <person name="Probst A.J."/>
            <person name="Ladd B."/>
            <person name="Jarett J.K."/>
            <person name="Geller-Mcgrath D.E."/>
            <person name="Sieber C.M.K."/>
            <person name="Emerson J.B."/>
            <person name="Anantharaman K."/>
            <person name="Thomas B.C."/>
            <person name="Malmstrom R."/>
            <person name="Stieglmeier M."/>
            <person name="Klingl A."/>
            <person name="Woyke T."/>
            <person name="Ryan C.M."/>
            <person name="Banfield J.F."/>
        </authorList>
    </citation>
    <scope>NUCLEOTIDE SEQUENCE [LARGE SCALE GENOMIC DNA]</scope>
</reference>
<dbReference type="PANTHER" id="PTHR21237">
    <property type="entry name" value="GRPE PROTEIN"/>
    <property type="match status" value="1"/>
</dbReference>
<keyword evidence="2 3" id="KW-0143">Chaperone</keyword>
<dbReference type="Pfam" id="PF01025">
    <property type="entry name" value="GrpE"/>
    <property type="match status" value="1"/>
</dbReference>
<keyword evidence="3" id="KW-0963">Cytoplasm</keyword>
<proteinExistence type="inferred from homology"/>
<dbReference type="Gene3D" id="3.90.20.20">
    <property type="match status" value="1"/>
</dbReference>
<organism evidence="6 7">
    <name type="scientific">Candidatus Magasanikbacteria bacterium CG10_big_fil_rev_8_21_14_0_10_36_32</name>
    <dbReference type="NCBI Taxonomy" id="1974646"/>
    <lineage>
        <taxon>Bacteria</taxon>
        <taxon>Candidatus Magasanikiibacteriota</taxon>
    </lineage>
</organism>
<comment type="subcellular location">
    <subcellularLocation>
        <location evidence="3">Cytoplasm</location>
    </subcellularLocation>
</comment>